<name>A0A011NBC3_9PROT</name>
<comment type="caution">
    <text evidence="2">The sequence shown here is derived from an EMBL/GenBank/DDBJ whole genome shotgun (WGS) entry which is preliminary data.</text>
</comment>
<proteinExistence type="predicted"/>
<dbReference type="EMBL" id="JEMX01000044">
    <property type="protein sequence ID" value="EXI79928.1"/>
    <property type="molecule type" value="Genomic_DNA"/>
</dbReference>
<organism evidence="2 3">
    <name type="scientific">Candidatus Accumulibacter appositus</name>
    <dbReference type="NCBI Taxonomy" id="1454003"/>
    <lineage>
        <taxon>Bacteria</taxon>
        <taxon>Pseudomonadati</taxon>
        <taxon>Pseudomonadota</taxon>
        <taxon>Betaproteobacteria</taxon>
        <taxon>Candidatus Accumulibacter</taxon>
    </lineage>
</organism>
<evidence type="ECO:0000313" key="3">
    <source>
        <dbReference type="Proteomes" id="UP000021816"/>
    </source>
</evidence>
<evidence type="ECO:0000256" key="1">
    <source>
        <dbReference type="SAM" id="MobiDB-lite"/>
    </source>
</evidence>
<accession>A0A011NBC3</accession>
<dbReference type="Proteomes" id="UP000021816">
    <property type="component" value="Unassembled WGS sequence"/>
</dbReference>
<protein>
    <submittedName>
        <fullName evidence="2">Uncharacterized protein</fullName>
    </submittedName>
</protein>
<dbReference type="PATRIC" id="fig|1454003.3.peg.2111"/>
<feature type="region of interest" description="Disordered" evidence="1">
    <location>
        <begin position="195"/>
        <end position="218"/>
    </location>
</feature>
<sequence length="248" mass="26175">MAGIRLAYRDDERQRAAFVGLGVGDGNNRKLGFPFDHHFQSFPVAHREIETGELEYGIAGQVRLLVLRQKCLEGCNVGTNFCRVGLCLGEYQAQRVVAPATVVIVAVTRVFGEAVDAGIVTAAAGHAVVAHAAVESVVAVLAKQAIIAVATKDQVITFVGKNAVVAAAAINGVVAAPGENDVVTLQAKNIVAVASTPDDGHDVPPSSHNERSSTPMVKERETTVRARLAECCFWNPVCGRATPGSLRR</sequence>
<reference evidence="2 3" key="1">
    <citation type="submission" date="2014-02" db="EMBL/GenBank/DDBJ databases">
        <title>Expanding our view of genomic diversity in Candidatus Accumulibacter clades.</title>
        <authorList>
            <person name="Skennerton C.T."/>
            <person name="Barr J.J."/>
            <person name="Slater F.R."/>
            <person name="Bond P.L."/>
            <person name="Tyson G.W."/>
        </authorList>
    </citation>
    <scope>NUCLEOTIDE SEQUENCE [LARGE SCALE GENOMIC DNA]</scope>
    <source>
        <strain evidence="3">BA-92</strain>
    </source>
</reference>
<gene>
    <name evidence="2" type="ORF">AW10_02073</name>
</gene>
<dbReference type="AlphaFoldDB" id="A0A011NBC3"/>
<evidence type="ECO:0000313" key="2">
    <source>
        <dbReference type="EMBL" id="EXI79928.1"/>
    </source>
</evidence>